<dbReference type="AlphaFoldDB" id="K6XHK5"/>
<keyword evidence="2" id="KW-1185">Reference proteome</keyword>
<reference evidence="1 2" key="1">
    <citation type="submission" date="2012-08" db="EMBL/GenBank/DDBJ databases">
        <title>Whole genome shotgun sequence of Kineosphaera limosa NBRC 100340.</title>
        <authorList>
            <person name="Yoshida I."/>
            <person name="Isaki S."/>
            <person name="Hosoyama A."/>
            <person name="Tsuchikane K."/>
            <person name="Katsumata H."/>
            <person name="Ando Y."/>
            <person name="Ohji S."/>
            <person name="Hamada M."/>
            <person name="Tamura T."/>
            <person name="Yamazoe A."/>
            <person name="Yamazaki S."/>
            <person name="Fujita N."/>
        </authorList>
    </citation>
    <scope>NUCLEOTIDE SEQUENCE [LARGE SCALE GENOMIC DNA]</scope>
    <source>
        <strain evidence="1 2">NBRC 100340</strain>
    </source>
</reference>
<dbReference type="EMBL" id="BAHD01000122">
    <property type="protein sequence ID" value="GAB98289.1"/>
    <property type="molecule type" value="Genomic_DNA"/>
</dbReference>
<dbReference type="Proteomes" id="UP000008366">
    <property type="component" value="Unassembled WGS sequence"/>
</dbReference>
<dbReference type="NCBIfam" id="NF046112">
    <property type="entry name" value="MSMEG_6209_Nter"/>
    <property type="match status" value="1"/>
</dbReference>
<gene>
    <name evidence="1" type="ORF">KILIM_122_00060</name>
</gene>
<name>K6XHK5_9MICO</name>
<accession>K6XHK5</accession>
<dbReference type="eggNOG" id="ENOG5033C0W">
    <property type="taxonomic scope" value="Bacteria"/>
</dbReference>
<evidence type="ECO:0000313" key="1">
    <source>
        <dbReference type="EMBL" id="GAB98289.1"/>
    </source>
</evidence>
<comment type="caution">
    <text evidence="1">The sequence shown here is derived from an EMBL/GenBank/DDBJ whole genome shotgun (WGS) entry which is preliminary data.</text>
</comment>
<evidence type="ECO:0000313" key="2">
    <source>
        <dbReference type="Proteomes" id="UP000008366"/>
    </source>
</evidence>
<sequence length="87" mass="9746">MHDPGWEQAAVEHVVDRLQERYEGVPTEIVETVVRRAHAEFDGPIRDFVPLLVEKAARGRLDELQRRVAVDSAPTDRALVQAPPVPA</sequence>
<protein>
    <submittedName>
        <fullName evidence="1">Uncharacterized protein</fullName>
    </submittedName>
</protein>
<proteinExistence type="predicted"/>
<dbReference type="Gene3D" id="1.10.8.1060">
    <property type="entry name" value="Corynebacterium glutamicum thioredoxin-dependent arsenate reductase, N-terminal domain"/>
    <property type="match status" value="1"/>
</dbReference>
<organism evidence="1 2">
    <name type="scientific">Kineosphaera limosa NBRC 100340</name>
    <dbReference type="NCBI Taxonomy" id="1184609"/>
    <lineage>
        <taxon>Bacteria</taxon>
        <taxon>Bacillati</taxon>
        <taxon>Actinomycetota</taxon>
        <taxon>Actinomycetes</taxon>
        <taxon>Micrococcales</taxon>
        <taxon>Dermatophilaceae</taxon>
        <taxon>Kineosphaera</taxon>
    </lineage>
</organism>